<dbReference type="KEGG" id="pfuw:KF707C_21930"/>
<dbReference type="InterPro" id="IPR047650">
    <property type="entry name" value="Transpos_IS110"/>
</dbReference>
<dbReference type="Pfam" id="PF02371">
    <property type="entry name" value="Transposase_20"/>
    <property type="match status" value="1"/>
</dbReference>
<reference evidence="5" key="1">
    <citation type="submission" date="2015-05" db="EMBL/GenBank/DDBJ databases">
        <title>Draft genome sequencing of a biphenyl-degrading bacterium, Pseudomonas balearica KF707 (=NBRC110670).</title>
        <authorList>
            <person name="Kimura N."/>
            <person name="Hirose J."/>
            <person name="Watanabe T."/>
            <person name="Suenaga H."/>
            <person name="Fujihara H."/>
            <person name="Noguchi M."/>
            <person name="Hashimoto M."/>
            <person name="Shimodaira J."/>
            <person name="Tsuchikane K."/>
            <person name="Hosoyama A."/>
            <person name="Yamazoe A."/>
            <person name="Fujita N."/>
            <person name="Furukawa K."/>
        </authorList>
    </citation>
    <scope>NUCLEOTIDE SEQUENCE [LARGE SCALE GENOMIC DNA]</scope>
    <source>
        <strain evidence="5">DSM 10086 / NBRC 110670 / KF707</strain>
    </source>
</reference>
<protein>
    <submittedName>
        <fullName evidence="4">Mobile element protein</fullName>
    </submittedName>
</protein>
<feature type="region of interest" description="Disordered" evidence="1">
    <location>
        <begin position="1"/>
        <end position="39"/>
    </location>
</feature>
<gene>
    <name evidence="4" type="ORF">KF707C_21930</name>
</gene>
<dbReference type="InterPro" id="IPR003346">
    <property type="entry name" value="Transposase_20"/>
</dbReference>
<proteinExistence type="predicted"/>
<dbReference type="EMBL" id="AP014862">
    <property type="protein sequence ID" value="BAU73881.1"/>
    <property type="molecule type" value="Genomic_DNA"/>
</dbReference>
<dbReference type="AlphaFoldDB" id="A0AAD1BZF1"/>
<evidence type="ECO:0000259" key="2">
    <source>
        <dbReference type="Pfam" id="PF01548"/>
    </source>
</evidence>
<sequence length="394" mass="43313">MDGLALAEASSAPRWHPTITTDSEGKAMQKRTTKPQAAHPETLSLCTTVAVDLAKQVFQIAGEEAHGELVYEKRLQSREAFTSFLCQIAKGATVLLETGPGAQAWARQVQALGCQVRLLPAQRVAEHRSGAKNDRNDAQAILRAGRDTTIHAVPVKTVEALAMQAAHRVRQGYIRRRTTLGNQIRGLLLEHGLAIPQGAAALSDRVSRILEDATLPLPDLLRELIADMQAEWLALEGRLLLLTKRLEQCARADKTASRLMSVRGVGPIIATALVAKQVEPARFPNARQFAAYFGLVPDQHSSGQKVRLGKMSKRGDGYLRSLMVEGAHAVLRTLKADSEEVDDRRLNRWMQRHGRKGAAIRLANRNLRIVWVLLQSDARYCRNPSVQPGATIAE</sequence>
<accession>A0AAD1BZF1</accession>
<dbReference type="GO" id="GO:0004803">
    <property type="term" value="F:transposase activity"/>
    <property type="evidence" value="ECO:0007669"/>
    <property type="project" value="InterPro"/>
</dbReference>
<dbReference type="GO" id="GO:0003677">
    <property type="term" value="F:DNA binding"/>
    <property type="evidence" value="ECO:0007669"/>
    <property type="project" value="InterPro"/>
</dbReference>
<dbReference type="PANTHER" id="PTHR33055:SF3">
    <property type="entry name" value="PUTATIVE TRANSPOSASE FOR IS117-RELATED"/>
    <property type="match status" value="1"/>
</dbReference>
<organism evidence="4 5">
    <name type="scientific">Metapseudomonas furukawaii</name>
    <name type="common">Pseudomonas furukawaii</name>
    <dbReference type="NCBI Taxonomy" id="1149133"/>
    <lineage>
        <taxon>Bacteria</taxon>
        <taxon>Pseudomonadati</taxon>
        <taxon>Pseudomonadota</taxon>
        <taxon>Gammaproteobacteria</taxon>
        <taxon>Pseudomonadales</taxon>
        <taxon>Pseudomonadaceae</taxon>
        <taxon>Metapseudomonas</taxon>
    </lineage>
</organism>
<evidence type="ECO:0000259" key="3">
    <source>
        <dbReference type="Pfam" id="PF02371"/>
    </source>
</evidence>
<reference evidence="4 5" key="2">
    <citation type="journal article" date="2017" name="Int. J. Syst. Evol. Microbiol.">
        <title>Pseudomonas furukawaii sp. nov., a polychlorinated biphenyl-degrading bacterium isolated from biphenyl-contaminated soil in Japan.</title>
        <authorList>
            <person name="Kimura N."/>
            <person name="Watanabe T."/>
            <person name="Suenaga H."/>
            <person name="Fujihara H."/>
            <person name="Futagami T."/>
            <person name="Goto M."/>
            <person name="Hanada S."/>
            <person name="Hirose J."/>
        </authorList>
    </citation>
    <scope>NUCLEOTIDE SEQUENCE [LARGE SCALE GENOMIC DNA]</scope>
    <source>
        <strain evidence="5">DSM 10086 / NBRC 110670 / KF707</strain>
    </source>
</reference>
<name>A0AAD1BZF1_METFU</name>
<dbReference type="InterPro" id="IPR002525">
    <property type="entry name" value="Transp_IS110-like_N"/>
</dbReference>
<feature type="domain" description="Transposase IS110-like N-terminal" evidence="2">
    <location>
        <begin position="49"/>
        <end position="190"/>
    </location>
</feature>
<dbReference type="Proteomes" id="UP000218554">
    <property type="component" value="Chromosome"/>
</dbReference>
<dbReference type="GO" id="GO:0006313">
    <property type="term" value="P:DNA transposition"/>
    <property type="evidence" value="ECO:0007669"/>
    <property type="project" value="InterPro"/>
</dbReference>
<evidence type="ECO:0000313" key="4">
    <source>
        <dbReference type="EMBL" id="BAU73881.1"/>
    </source>
</evidence>
<dbReference type="NCBIfam" id="NF033542">
    <property type="entry name" value="transpos_IS110"/>
    <property type="match status" value="1"/>
</dbReference>
<evidence type="ECO:0000256" key="1">
    <source>
        <dbReference type="SAM" id="MobiDB-lite"/>
    </source>
</evidence>
<dbReference type="PANTHER" id="PTHR33055">
    <property type="entry name" value="TRANSPOSASE FOR INSERTION SEQUENCE ELEMENT IS1111A"/>
    <property type="match status" value="1"/>
</dbReference>
<dbReference type="Pfam" id="PF01548">
    <property type="entry name" value="DEDD_Tnp_IS110"/>
    <property type="match status" value="1"/>
</dbReference>
<keyword evidence="5" id="KW-1185">Reference proteome</keyword>
<feature type="domain" description="Transposase IS116/IS110/IS902 C-terminal" evidence="3">
    <location>
        <begin position="257"/>
        <end position="333"/>
    </location>
</feature>
<evidence type="ECO:0000313" key="5">
    <source>
        <dbReference type="Proteomes" id="UP000218554"/>
    </source>
</evidence>